<dbReference type="SUPFAM" id="SSF103515">
    <property type="entry name" value="Autotransporter"/>
    <property type="match status" value="1"/>
</dbReference>
<evidence type="ECO:0000313" key="2">
    <source>
        <dbReference type="EMBL" id="MBF6058908.1"/>
    </source>
</evidence>
<sequence>MNPLTKKLNSALIAGLLTVSFQAKADNNVDTINLVTQEQFKDFSENLTGIFGHKTTLPAEPLGVLGFDIGVSVTRAQTNYKLSDQSKQKDDLYLYSIHATKGLPYGMDIGIEYTQLDDSDASAVTGELRYALVEGGALYPAVSLSANYTQVNGMDAIDYHGAGVDLGISKGFANLTPFASVGMVYSNVDPKNTNVFTKEDVSLTKFSAGANLNLMIMDLSVAANRIGDQNSYSLKAGFRF</sequence>
<dbReference type="EMBL" id="JACBGI020000031">
    <property type="protein sequence ID" value="MBF6058908.1"/>
    <property type="molecule type" value="Genomic_DNA"/>
</dbReference>
<dbReference type="Proteomes" id="UP001193680">
    <property type="component" value="Unassembled WGS sequence"/>
</dbReference>
<evidence type="ECO:0000313" key="3">
    <source>
        <dbReference type="Proteomes" id="UP001193680"/>
    </source>
</evidence>
<feature type="signal peptide" evidence="1">
    <location>
        <begin position="1"/>
        <end position="25"/>
    </location>
</feature>
<protein>
    <recommendedName>
        <fullName evidence="4">Porin</fullName>
    </recommendedName>
</protein>
<name>A0ABS0BYP3_9GAMM</name>
<evidence type="ECO:0000256" key="1">
    <source>
        <dbReference type="SAM" id="SignalP"/>
    </source>
</evidence>
<reference evidence="2 3" key="1">
    <citation type="submission" date="2020-11" db="EMBL/GenBank/DDBJ databases">
        <title>Sulfur oxidizing isolate from Hospital Hole Sinkhole.</title>
        <authorList>
            <person name="Scott K.M."/>
        </authorList>
    </citation>
    <scope>NUCLEOTIDE SEQUENCE [LARGE SCALE GENOMIC DNA]</scope>
    <source>
        <strain evidence="2 3">HH1</strain>
    </source>
</reference>
<dbReference type="InterPro" id="IPR036709">
    <property type="entry name" value="Autotransporte_beta_dom_sf"/>
</dbReference>
<evidence type="ECO:0008006" key="4">
    <source>
        <dbReference type="Google" id="ProtNLM"/>
    </source>
</evidence>
<proteinExistence type="predicted"/>
<organism evidence="2 3">
    <name type="scientific">Thiomicrorhabdus heinhorstiae</name>
    <dbReference type="NCBI Taxonomy" id="2748010"/>
    <lineage>
        <taxon>Bacteria</taxon>
        <taxon>Pseudomonadati</taxon>
        <taxon>Pseudomonadota</taxon>
        <taxon>Gammaproteobacteria</taxon>
        <taxon>Thiotrichales</taxon>
        <taxon>Piscirickettsiaceae</taxon>
        <taxon>Thiomicrorhabdus</taxon>
    </lineage>
</organism>
<gene>
    <name evidence="2" type="ORF">H8792_011190</name>
</gene>
<feature type="chain" id="PRO_5046781599" description="Porin" evidence="1">
    <location>
        <begin position="26"/>
        <end position="240"/>
    </location>
</feature>
<keyword evidence="1" id="KW-0732">Signal</keyword>
<accession>A0ABS0BYP3</accession>
<dbReference type="RefSeq" id="WP_185979053.1">
    <property type="nucleotide sequence ID" value="NZ_JACBGI020000031.1"/>
</dbReference>
<comment type="caution">
    <text evidence="2">The sequence shown here is derived from an EMBL/GenBank/DDBJ whole genome shotgun (WGS) entry which is preliminary data.</text>
</comment>
<keyword evidence="3" id="KW-1185">Reference proteome</keyword>